<protein>
    <submittedName>
        <fullName evidence="2">Uncharacterized protein</fullName>
    </submittedName>
</protein>
<proteinExistence type="predicted"/>
<dbReference type="Proteomes" id="UP000481153">
    <property type="component" value="Unassembled WGS sequence"/>
</dbReference>
<organism evidence="2 3">
    <name type="scientific">Aphanomyces euteiches</name>
    <dbReference type="NCBI Taxonomy" id="100861"/>
    <lineage>
        <taxon>Eukaryota</taxon>
        <taxon>Sar</taxon>
        <taxon>Stramenopiles</taxon>
        <taxon>Oomycota</taxon>
        <taxon>Saprolegniomycetes</taxon>
        <taxon>Saprolegniales</taxon>
        <taxon>Verrucalvaceae</taxon>
        <taxon>Aphanomyces</taxon>
    </lineage>
</organism>
<evidence type="ECO:0000313" key="2">
    <source>
        <dbReference type="EMBL" id="KAF0726327.1"/>
    </source>
</evidence>
<accession>A0A6G0WGQ0</accession>
<dbReference type="EMBL" id="VJMJ01000219">
    <property type="protein sequence ID" value="KAF0726327.1"/>
    <property type="molecule type" value="Genomic_DNA"/>
</dbReference>
<name>A0A6G0WGQ0_9STRA</name>
<evidence type="ECO:0000313" key="3">
    <source>
        <dbReference type="Proteomes" id="UP000481153"/>
    </source>
</evidence>
<reference evidence="2 3" key="1">
    <citation type="submission" date="2019-07" db="EMBL/GenBank/DDBJ databases">
        <title>Genomics analysis of Aphanomyces spp. identifies a new class of oomycete effector associated with host adaptation.</title>
        <authorList>
            <person name="Gaulin E."/>
        </authorList>
    </citation>
    <scope>NUCLEOTIDE SEQUENCE [LARGE SCALE GENOMIC DNA]</scope>
    <source>
        <strain evidence="2 3">ATCC 201684</strain>
    </source>
</reference>
<keyword evidence="3" id="KW-1185">Reference proteome</keyword>
<feature type="coiled-coil region" evidence="1">
    <location>
        <begin position="58"/>
        <end position="116"/>
    </location>
</feature>
<dbReference type="AlphaFoldDB" id="A0A6G0WGQ0"/>
<keyword evidence="1" id="KW-0175">Coiled coil</keyword>
<dbReference type="VEuPathDB" id="FungiDB:AeMF1_004639"/>
<gene>
    <name evidence="2" type="ORF">Ae201684_015442</name>
</gene>
<comment type="caution">
    <text evidence="2">The sequence shown here is derived from an EMBL/GenBank/DDBJ whole genome shotgun (WGS) entry which is preliminary data.</text>
</comment>
<evidence type="ECO:0000256" key="1">
    <source>
        <dbReference type="SAM" id="Coils"/>
    </source>
</evidence>
<sequence length="143" mass="16753">MSSRVETSTDLDAAMERLHALKLSSEMALSRNRSGVDDHSRRLREQYETMVLDQTRQAHRVIQENAQLRSMLATLEAQNQTLRHTVHALESYRDKVDEQSVEIEVLREEIKTLKQTNFSLQFYLQQADQTRNFSYTPRPPDVF</sequence>